<dbReference type="EMBL" id="JACJPW010000041">
    <property type="protein sequence ID" value="MBD2182719.1"/>
    <property type="molecule type" value="Genomic_DNA"/>
</dbReference>
<evidence type="ECO:0000313" key="3">
    <source>
        <dbReference type="Proteomes" id="UP000641646"/>
    </source>
</evidence>
<reference evidence="2" key="2">
    <citation type="submission" date="2020-08" db="EMBL/GenBank/DDBJ databases">
        <authorList>
            <person name="Chen M."/>
            <person name="Teng W."/>
            <person name="Zhao L."/>
            <person name="Hu C."/>
            <person name="Zhou Y."/>
            <person name="Han B."/>
            <person name="Song L."/>
            <person name="Shu W."/>
        </authorList>
    </citation>
    <scope>NUCLEOTIDE SEQUENCE</scope>
    <source>
        <strain evidence="2">FACHB-1375</strain>
    </source>
</reference>
<dbReference type="Pfam" id="PF01872">
    <property type="entry name" value="RibD_C"/>
    <property type="match status" value="1"/>
</dbReference>
<dbReference type="PANTHER" id="PTHR38011:SF11">
    <property type="entry name" value="2,5-DIAMINO-6-RIBOSYLAMINO-4(3H)-PYRIMIDINONE 5'-PHOSPHATE REDUCTASE"/>
    <property type="match status" value="1"/>
</dbReference>
<keyword evidence="3" id="KW-1185">Reference proteome</keyword>
<protein>
    <submittedName>
        <fullName evidence="2">Dihydrofolate reductase</fullName>
    </submittedName>
</protein>
<dbReference type="AlphaFoldDB" id="A0A926VF66"/>
<evidence type="ECO:0000259" key="1">
    <source>
        <dbReference type="Pfam" id="PF01872"/>
    </source>
</evidence>
<feature type="domain" description="Bacterial bifunctional deaminase-reductase C-terminal" evidence="1">
    <location>
        <begin position="6"/>
        <end position="167"/>
    </location>
</feature>
<evidence type="ECO:0000313" key="2">
    <source>
        <dbReference type="EMBL" id="MBD2182719.1"/>
    </source>
</evidence>
<reference evidence="2" key="1">
    <citation type="journal article" date="2015" name="ISME J.">
        <title>Draft Genome Sequence of Streptomyces incarnatus NRRL8089, which Produces the Nucleoside Antibiotic Sinefungin.</title>
        <authorList>
            <person name="Oshima K."/>
            <person name="Hattori M."/>
            <person name="Shimizu H."/>
            <person name="Fukuda K."/>
            <person name="Nemoto M."/>
            <person name="Inagaki K."/>
            <person name="Tamura T."/>
        </authorList>
    </citation>
    <scope>NUCLEOTIDE SEQUENCE</scope>
    <source>
        <strain evidence="2">FACHB-1375</strain>
    </source>
</reference>
<gene>
    <name evidence="2" type="ORF">H6G03_16710</name>
</gene>
<dbReference type="Gene3D" id="3.40.430.10">
    <property type="entry name" value="Dihydrofolate Reductase, subunit A"/>
    <property type="match status" value="1"/>
</dbReference>
<dbReference type="GO" id="GO:0008703">
    <property type="term" value="F:5-amino-6-(5-phosphoribosylamino)uracil reductase activity"/>
    <property type="evidence" value="ECO:0007669"/>
    <property type="project" value="InterPro"/>
</dbReference>
<name>A0A926VF66_9CYAN</name>
<accession>A0A926VF66</accession>
<organism evidence="2 3">
    <name type="scientific">Aerosakkonema funiforme FACHB-1375</name>
    <dbReference type="NCBI Taxonomy" id="2949571"/>
    <lineage>
        <taxon>Bacteria</taxon>
        <taxon>Bacillati</taxon>
        <taxon>Cyanobacteriota</taxon>
        <taxon>Cyanophyceae</taxon>
        <taxon>Oscillatoriophycideae</taxon>
        <taxon>Aerosakkonematales</taxon>
        <taxon>Aerosakkonemataceae</taxon>
        <taxon>Aerosakkonema</taxon>
    </lineage>
</organism>
<dbReference type="SUPFAM" id="SSF53597">
    <property type="entry name" value="Dihydrofolate reductase-like"/>
    <property type="match status" value="1"/>
</dbReference>
<dbReference type="InterPro" id="IPR024072">
    <property type="entry name" value="DHFR-like_dom_sf"/>
</dbReference>
<dbReference type="PANTHER" id="PTHR38011">
    <property type="entry name" value="DIHYDROFOLATE REDUCTASE FAMILY PROTEIN (AFU_ORTHOLOGUE AFUA_8G06820)"/>
    <property type="match status" value="1"/>
</dbReference>
<dbReference type="InterPro" id="IPR002734">
    <property type="entry name" value="RibDG_C"/>
</dbReference>
<dbReference type="GO" id="GO:0009231">
    <property type="term" value="P:riboflavin biosynthetic process"/>
    <property type="evidence" value="ECO:0007669"/>
    <property type="project" value="InterPro"/>
</dbReference>
<dbReference type="RefSeq" id="WP_190465714.1">
    <property type="nucleotide sequence ID" value="NZ_JACJPW010000041.1"/>
</dbReference>
<dbReference type="InterPro" id="IPR050765">
    <property type="entry name" value="Riboflavin_Biosynth_HTPR"/>
</dbReference>
<dbReference type="Proteomes" id="UP000641646">
    <property type="component" value="Unassembled WGS sequence"/>
</dbReference>
<comment type="caution">
    <text evidence="2">The sequence shown here is derived from an EMBL/GenBank/DDBJ whole genome shotgun (WGS) entry which is preliminary data.</text>
</comment>
<sequence length="174" mass="19561">MRKLKYYVVTTLDGFIAREDGTWDCFVQEGEHITDYLESLNLFDAVIMGRKTYEVGLKVGVTNPYPTMKQYVVSRTMKESPDENVELVSNNVVEVVKNLKNEPGKDIYLCGGADLAAMLFAENLIDAVILKVHPVLIGSGIPAFKEIVRQTDLELIESKTFRTGVVVLHYDVKN</sequence>
<proteinExistence type="predicted"/>